<dbReference type="Proteomes" id="UP000734854">
    <property type="component" value="Unassembled WGS sequence"/>
</dbReference>
<evidence type="ECO:0000313" key="1">
    <source>
        <dbReference type="EMBL" id="KAG6529348.1"/>
    </source>
</evidence>
<proteinExistence type="predicted"/>
<name>A0A8J5HKM7_ZINOF</name>
<dbReference type="PANTHER" id="PTHR37754">
    <property type="entry name" value="CALCIUM ION-BINDING PROTEIN"/>
    <property type="match status" value="1"/>
</dbReference>
<organism evidence="1 2">
    <name type="scientific">Zingiber officinale</name>
    <name type="common">Ginger</name>
    <name type="synonym">Amomum zingiber</name>
    <dbReference type="NCBI Taxonomy" id="94328"/>
    <lineage>
        <taxon>Eukaryota</taxon>
        <taxon>Viridiplantae</taxon>
        <taxon>Streptophyta</taxon>
        <taxon>Embryophyta</taxon>
        <taxon>Tracheophyta</taxon>
        <taxon>Spermatophyta</taxon>
        <taxon>Magnoliopsida</taxon>
        <taxon>Liliopsida</taxon>
        <taxon>Zingiberales</taxon>
        <taxon>Zingiberaceae</taxon>
        <taxon>Zingiber</taxon>
    </lineage>
</organism>
<gene>
    <name evidence="1" type="ORF">ZIOFF_011545</name>
</gene>
<sequence length="137" mass="15541">MSHLKEICSEVFAQYASQDLLPLGNLQVAVLRVYNSLNKNMLGPHKEPPSKSAIEEKTKKLNDKGGIREDEFYNLMEEWTKKDLRIYMAHKLVLSLMAAPSLTLATKRVPKIGHVFEKTPTPILFSVYSIGLLLSQR</sequence>
<reference evidence="1 2" key="1">
    <citation type="submission" date="2020-08" db="EMBL/GenBank/DDBJ databases">
        <title>Plant Genome Project.</title>
        <authorList>
            <person name="Zhang R.-G."/>
        </authorList>
    </citation>
    <scope>NUCLEOTIDE SEQUENCE [LARGE SCALE GENOMIC DNA]</scope>
    <source>
        <tissue evidence="1">Rhizome</tissue>
    </source>
</reference>
<dbReference type="AlphaFoldDB" id="A0A8J5HKM7"/>
<keyword evidence="2" id="KW-1185">Reference proteome</keyword>
<accession>A0A8J5HKM7</accession>
<dbReference type="EMBL" id="JACMSC010000003">
    <property type="protein sequence ID" value="KAG6529348.1"/>
    <property type="molecule type" value="Genomic_DNA"/>
</dbReference>
<evidence type="ECO:0000313" key="2">
    <source>
        <dbReference type="Proteomes" id="UP000734854"/>
    </source>
</evidence>
<dbReference type="PANTHER" id="PTHR37754:SF4">
    <property type="entry name" value="EF-HAND DOMAIN-CONTAINING PROTEIN"/>
    <property type="match status" value="1"/>
</dbReference>
<protein>
    <submittedName>
        <fullName evidence="1">Uncharacterized protein</fullName>
    </submittedName>
</protein>
<comment type="caution">
    <text evidence="1">The sequence shown here is derived from an EMBL/GenBank/DDBJ whole genome shotgun (WGS) entry which is preliminary data.</text>
</comment>